<dbReference type="GO" id="GO:0008270">
    <property type="term" value="F:zinc ion binding"/>
    <property type="evidence" value="ECO:0007669"/>
    <property type="project" value="UniProtKB-KW"/>
</dbReference>
<evidence type="ECO:0000313" key="3">
    <source>
        <dbReference type="EMBL" id="KII70963.1"/>
    </source>
</evidence>
<keyword evidence="1" id="KW-0863">Zinc-finger</keyword>
<sequence>MSVIENLAIMTKWSYSRFWAQNTVAMPDHLRLHEKRVESDGDLIQTAHSINTTLRKFRPTLPEEDVHTELPRSKLASVAQAIKREIENNGPNITATRSTSQEEKLDEVISLLRAVNFKGASKQTLKNRCYACGKEGHMARVCRSQRRQSYQGRQTLNTIEEPFTTQVQVNDGEEERHTKVVSIQAPI</sequence>
<dbReference type="SMART" id="SM00343">
    <property type="entry name" value="ZnF_C2HC"/>
    <property type="match status" value="1"/>
</dbReference>
<dbReference type="InterPro" id="IPR036875">
    <property type="entry name" value="Znf_CCHC_sf"/>
</dbReference>
<dbReference type="SUPFAM" id="SSF57756">
    <property type="entry name" value="Retrovirus zinc finger-like domains"/>
    <property type="match status" value="1"/>
</dbReference>
<protein>
    <recommendedName>
        <fullName evidence="2">CCHC-type domain-containing protein</fullName>
    </recommendedName>
</protein>
<name>A0A0C2JNM7_THEKT</name>
<reference evidence="3 4" key="1">
    <citation type="journal article" date="2014" name="Genome Biol. Evol.">
        <title>The genome of the myxosporean Thelohanellus kitauei shows adaptations to nutrient acquisition within its fish host.</title>
        <authorList>
            <person name="Yang Y."/>
            <person name="Xiong J."/>
            <person name="Zhou Z."/>
            <person name="Huo F."/>
            <person name="Miao W."/>
            <person name="Ran C."/>
            <person name="Liu Y."/>
            <person name="Zhang J."/>
            <person name="Feng J."/>
            <person name="Wang M."/>
            <person name="Wang M."/>
            <person name="Wang L."/>
            <person name="Yao B."/>
        </authorList>
    </citation>
    <scope>NUCLEOTIDE SEQUENCE [LARGE SCALE GENOMIC DNA]</scope>
    <source>
        <strain evidence="3">Wuqing</strain>
    </source>
</reference>
<dbReference type="EMBL" id="JWZT01001917">
    <property type="protein sequence ID" value="KII70963.1"/>
    <property type="molecule type" value="Genomic_DNA"/>
</dbReference>
<proteinExistence type="predicted"/>
<dbReference type="AlphaFoldDB" id="A0A0C2JNM7"/>
<evidence type="ECO:0000259" key="2">
    <source>
        <dbReference type="PROSITE" id="PS50158"/>
    </source>
</evidence>
<keyword evidence="1" id="KW-0479">Metal-binding</keyword>
<accession>A0A0C2JNM7</accession>
<comment type="caution">
    <text evidence="3">The sequence shown here is derived from an EMBL/GenBank/DDBJ whole genome shotgun (WGS) entry which is preliminary data.</text>
</comment>
<dbReference type="InterPro" id="IPR001878">
    <property type="entry name" value="Znf_CCHC"/>
</dbReference>
<keyword evidence="1" id="KW-0862">Zinc</keyword>
<evidence type="ECO:0000313" key="4">
    <source>
        <dbReference type="Proteomes" id="UP000031668"/>
    </source>
</evidence>
<feature type="domain" description="CCHC-type" evidence="2">
    <location>
        <begin position="128"/>
        <end position="144"/>
    </location>
</feature>
<dbReference type="GO" id="GO:0003676">
    <property type="term" value="F:nucleic acid binding"/>
    <property type="evidence" value="ECO:0007669"/>
    <property type="project" value="InterPro"/>
</dbReference>
<dbReference type="Pfam" id="PF00098">
    <property type="entry name" value="zf-CCHC"/>
    <property type="match status" value="1"/>
</dbReference>
<dbReference type="Gene3D" id="4.10.60.10">
    <property type="entry name" value="Zinc finger, CCHC-type"/>
    <property type="match status" value="1"/>
</dbReference>
<dbReference type="Proteomes" id="UP000031668">
    <property type="component" value="Unassembled WGS sequence"/>
</dbReference>
<evidence type="ECO:0000256" key="1">
    <source>
        <dbReference type="PROSITE-ProRule" id="PRU00047"/>
    </source>
</evidence>
<keyword evidence="4" id="KW-1185">Reference proteome</keyword>
<dbReference type="PROSITE" id="PS50158">
    <property type="entry name" value="ZF_CCHC"/>
    <property type="match status" value="1"/>
</dbReference>
<gene>
    <name evidence="3" type="ORF">RF11_00624</name>
</gene>
<organism evidence="3 4">
    <name type="scientific">Thelohanellus kitauei</name>
    <name type="common">Myxosporean</name>
    <dbReference type="NCBI Taxonomy" id="669202"/>
    <lineage>
        <taxon>Eukaryota</taxon>
        <taxon>Metazoa</taxon>
        <taxon>Cnidaria</taxon>
        <taxon>Myxozoa</taxon>
        <taxon>Myxosporea</taxon>
        <taxon>Bivalvulida</taxon>
        <taxon>Platysporina</taxon>
        <taxon>Myxobolidae</taxon>
        <taxon>Thelohanellus</taxon>
    </lineage>
</organism>